<organism evidence="2 3">
    <name type="scientific">Streptococcus downei MFe28</name>
    <dbReference type="NCBI Taxonomy" id="764290"/>
    <lineage>
        <taxon>Bacteria</taxon>
        <taxon>Bacillati</taxon>
        <taxon>Bacillota</taxon>
        <taxon>Bacilli</taxon>
        <taxon>Lactobacillales</taxon>
        <taxon>Streptococcaceae</taxon>
        <taxon>Streptococcus</taxon>
    </lineage>
</organism>
<feature type="transmembrane region" description="Helical" evidence="1">
    <location>
        <begin position="7"/>
        <end position="23"/>
    </location>
</feature>
<evidence type="ECO:0000256" key="1">
    <source>
        <dbReference type="SAM" id="Phobius"/>
    </source>
</evidence>
<dbReference type="EMBL" id="UHFA01000002">
    <property type="protein sequence ID" value="SUN35252.1"/>
    <property type="molecule type" value="Genomic_DNA"/>
</dbReference>
<evidence type="ECO:0008006" key="4">
    <source>
        <dbReference type="Google" id="ProtNLM"/>
    </source>
</evidence>
<accession>A0A380JB97</accession>
<sequence length="189" mass="21379">MFKNYKWTLWIWGPTLFLLWLLTPVSHPAWIKNLVFLLIALFEALVFGLLSKIKIVSKKERNFGLTEKIYLTTLFFAMAIYCLGIEILTPDSQPAWIKPLFLGSAFILLLALGIYFCFKKTTEEADERFYQDLAKASGLCLSLVLGSLLALAIITNWFPFSLTPGALFIYIGAVLTLFAVCFLIFEKGG</sequence>
<keyword evidence="3" id="KW-1185">Reference proteome</keyword>
<gene>
    <name evidence="2" type="ORF">NCTC11391_00229</name>
</gene>
<name>A0A380JB97_STRDO</name>
<feature type="transmembrane region" description="Helical" evidence="1">
    <location>
        <begin position="166"/>
        <end position="185"/>
    </location>
</feature>
<protein>
    <recommendedName>
        <fullName evidence="4">DUF3796 domain-containing protein</fullName>
    </recommendedName>
</protein>
<feature type="transmembrane region" description="Helical" evidence="1">
    <location>
        <begin position="69"/>
        <end position="88"/>
    </location>
</feature>
<keyword evidence="1" id="KW-0812">Transmembrane</keyword>
<proteinExistence type="predicted"/>
<feature type="transmembrane region" description="Helical" evidence="1">
    <location>
        <begin position="29"/>
        <end position="49"/>
    </location>
</feature>
<keyword evidence="1" id="KW-1133">Transmembrane helix</keyword>
<dbReference type="OrthoDB" id="2217499at2"/>
<feature type="transmembrane region" description="Helical" evidence="1">
    <location>
        <begin position="100"/>
        <end position="118"/>
    </location>
</feature>
<keyword evidence="1" id="KW-0472">Membrane</keyword>
<evidence type="ECO:0000313" key="2">
    <source>
        <dbReference type="EMBL" id="SUN35252.1"/>
    </source>
</evidence>
<dbReference type="AlphaFoldDB" id="A0A380JB97"/>
<feature type="transmembrane region" description="Helical" evidence="1">
    <location>
        <begin position="139"/>
        <end position="160"/>
    </location>
</feature>
<reference evidence="2 3" key="1">
    <citation type="submission" date="2018-06" db="EMBL/GenBank/DDBJ databases">
        <authorList>
            <consortium name="Pathogen Informatics"/>
            <person name="Doyle S."/>
        </authorList>
    </citation>
    <scope>NUCLEOTIDE SEQUENCE [LARGE SCALE GENOMIC DNA]</scope>
    <source>
        <strain evidence="3">NCTC 11391</strain>
    </source>
</reference>
<evidence type="ECO:0000313" key="3">
    <source>
        <dbReference type="Proteomes" id="UP000254082"/>
    </source>
</evidence>
<dbReference type="RefSeq" id="WP_002996212.1">
    <property type="nucleotide sequence ID" value="NZ_UHFA01000002.1"/>
</dbReference>
<dbReference type="Proteomes" id="UP000254082">
    <property type="component" value="Unassembled WGS sequence"/>
</dbReference>